<organism evidence="2 3">
    <name type="scientific">Rosa chinensis</name>
    <name type="common">China rose</name>
    <dbReference type="NCBI Taxonomy" id="74649"/>
    <lineage>
        <taxon>Eukaryota</taxon>
        <taxon>Viridiplantae</taxon>
        <taxon>Streptophyta</taxon>
        <taxon>Embryophyta</taxon>
        <taxon>Tracheophyta</taxon>
        <taxon>Spermatophyta</taxon>
        <taxon>Magnoliopsida</taxon>
        <taxon>eudicotyledons</taxon>
        <taxon>Gunneridae</taxon>
        <taxon>Pentapetalae</taxon>
        <taxon>rosids</taxon>
        <taxon>fabids</taxon>
        <taxon>Rosales</taxon>
        <taxon>Rosaceae</taxon>
        <taxon>Rosoideae</taxon>
        <taxon>Rosoideae incertae sedis</taxon>
        <taxon>Rosa</taxon>
    </lineage>
</organism>
<feature type="transmembrane region" description="Helical" evidence="1">
    <location>
        <begin position="121"/>
        <end position="141"/>
    </location>
</feature>
<evidence type="ECO:0000313" key="3">
    <source>
        <dbReference type="Proteomes" id="UP000238479"/>
    </source>
</evidence>
<protein>
    <submittedName>
        <fullName evidence="2">Uncharacterized protein</fullName>
    </submittedName>
</protein>
<evidence type="ECO:0000313" key="2">
    <source>
        <dbReference type="EMBL" id="PRQ16471.1"/>
    </source>
</evidence>
<evidence type="ECO:0000256" key="1">
    <source>
        <dbReference type="SAM" id="Phobius"/>
    </source>
</evidence>
<dbReference type="Proteomes" id="UP000238479">
    <property type="component" value="Chromosome 7"/>
</dbReference>
<keyword evidence="1" id="KW-1133">Transmembrane helix</keyword>
<proteinExistence type="predicted"/>
<keyword evidence="1" id="KW-0472">Membrane</keyword>
<dbReference type="EMBL" id="PDCK01000045">
    <property type="protein sequence ID" value="PRQ16471.1"/>
    <property type="molecule type" value="Genomic_DNA"/>
</dbReference>
<comment type="caution">
    <text evidence="2">The sequence shown here is derived from an EMBL/GenBank/DDBJ whole genome shotgun (WGS) entry which is preliminary data.</text>
</comment>
<accession>A0A2P6P3J0</accession>
<dbReference type="AlphaFoldDB" id="A0A2P6P3J0"/>
<keyword evidence="1" id="KW-0812">Transmembrane</keyword>
<keyword evidence="3" id="KW-1185">Reference proteome</keyword>
<name>A0A2P6P3J0_ROSCH</name>
<dbReference type="Gramene" id="PRQ16471">
    <property type="protein sequence ID" value="PRQ16471"/>
    <property type="gene ID" value="RchiOBHm_Chr7g0184611"/>
</dbReference>
<gene>
    <name evidence="2" type="ORF">RchiOBHm_Chr7g0184611</name>
</gene>
<reference evidence="2 3" key="1">
    <citation type="journal article" date="2018" name="Nat. Genet.">
        <title>The Rosa genome provides new insights in the design of modern roses.</title>
        <authorList>
            <person name="Bendahmane M."/>
        </authorList>
    </citation>
    <scope>NUCLEOTIDE SEQUENCE [LARGE SCALE GENOMIC DNA]</scope>
    <source>
        <strain evidence="3">cv. Old Blush</strain>
    </source>
</reference>
<sequence length="169" mass="18534">MYSMNLIGSEEEEDVRLTLSIISSVATSSVPDTTSHSDMEDVVLALAPAPAAVVVLELCFCLIEQPLHRLAGLVKAEHVLQTKELSGNIEGQSHSPVPQSSGSANLAVPVLLARSSRHRDLFLLLLLLLTFLTDHHLIIFVRIPLHHCSSERSTGLMMMTMMMMMMMGK</sequence>